<keyword evidence="1" id="KW-0472">Membrane</keyword>
<proteinExistence type="predicted"/>
<feature type="transmembrane region" description="Helical" evidence="1">
    <location>
        <begin position="35"/>
        <end position="55"/>
    </location>
</feature>
<sequence>MAMELGELKRNFDGLKLLAEKQEQRVRYYETRAQNVAIACLIWDRLFVVGMYHTSSSLSLLNCTPHLWMVLGFSLASTSLYLLFFLEAVFMLYRAQNQLDIISKKQIEISLQILNTGSPNDDEAGDTFSSDNGGLELSFQVQLLQYHPLTVVQRKIYIASTISTLLAVSAFESQASRPTVLVEVHYLFQLNLSALLTDFLHVFPRMDVTLVGLDAAIPIPDLQGDSKVKEITSEAKAFLTLGLVRLFHFDNMLSLRQKRNVKNTLNGRTRHGIQLKEFESTQYKHCDMEQEDDYDGDGTHGSCLDFENMEETYNYEQDYGYDEYGRDQSLLTIHI</sequence>
<accession>A0A9I9CMJ3</accession>
<organism evidence="2">
    <name type="scientific">Cucumis melo</name>
    <name type="common">Muskmelon</name>
    <dbReference type="NCBI Taxonomy" id="3656"/>
    <lineage>
        <taxon>Eukaryota</taxon>
        <taxon>Viridiplantae</taxon>
        <taxon>Streptophyta</taxon>
        <taxon>Embryophyta</taxon>
        <taxon>Tracheophyta</taxon>
        <taxon>Spermatophyta</taxon>
        <taxon>Magnoliopsida</taxon>
        <taxon>eudicotyledons</taxon>
        <taxon>Gunneridae</taxon>
        <taxon>Pentapetalae</taxon>
        <taxon>rosids</taxon>
        <taxon>fabids</taxon>
        <taxon>Cucurbitales</taxon>
        <taxon>Cucurbitaceae</taxon>
        <taxon>Benincaseae</taxon>
        <taxon>Cucumis</taxon>
    </lineage>
</organism>
<dbReference type="Gramene" id="MELO3C005853.2.1">
    <property type="protein sequence ID" value="MELO3C005853.2.1"/>
    <property type="gene ID" value="MELO3C005853.2"/>
</dbReference>
<feature type="transmembrane region" description="Helical" evidence="1">
    <location>
        <begin position="67"/>
        <end position="93"/>
    </location>
</feature>
<reference evidence="2" key="1">
    <citation type="submission" date="2023-03" db="UniProtKB">
        <authorList>
            <consortium name="EnsemblPlants"/>
        </authorList>
    </citation>
    <scope>IDENTIFICATION</scope>
</reference>
<keyword evidence="1" id="KW-0812">Transmembrane</keyword>
<keyword evidence="1" id="KW-1133">Transmembrane helix</keyword>
<dbReference type="AlphaFoldDB" id="A0A9I9CMJ3"/>
<evidence type="ECO:0000256" key="1">
    <source>
        <dbReference type="SAM" id="Phobius"/>
    </source>
</evidence>
<name>A0A9I9CMJ3_CUCME</name>
<evidence type="ECO:0000313" key="2">
    <source>
        <dbReference type="EnsemblPlants" id="MELO3C005853.2.1"/>
    </source>
</evidence>
<protein>
    <submittedName>
        <fullName evidence="2">Uncharacterized protein</fullName>
    </submittedName>
</protein>
<dbReference type="EnsemblPlants" id="MELO3C005853.2.1">
    <property type="protein sequence ID" value="MELO3C005853.2.1"/>
    <property type="gene ID" value="MELO3C005853.2"/>
</dbReference>